<evidence type="ECO:0000313" key="9">
    <source>
        <dbReference type="EMBL" id="RMX06511.1"/>
    </source>
</evidence>
<comment type="subcellular location">
    <subcellularLocation>
        <location evidence="1 7">Cell membrane</location>
        <topology evidence="1 7">Multi-pass membrane protein</topology>
    </subcellularLocation>
</comment>
<dbReference type="PANTHER" id="PTHR30151">
    <property type="entry name" value="ALKANE SULFONATE ABC TRANSPORTER-RELATED, MEMBRANE SUBUNIT"/>
    <property type="match status" value="1"/>
</dbReference>
<keyword evidence="6 7" id="KW-0472">Membrane</keyword>
<feature type="transmembrane region" description="Helical" evidence="7">
    <location>
        <begin position="67"/>
        <end position="90"/>
    </location>
</feature>
<dbReference type="InterPro" id="IPR035906">
    <property type="entry name" value="MetI-like_sf"/>
</dbReference>
<protein>
    <submittedName>
        <fullName evidence="9">ABC transporter permease</fullName>
    </submittedName>
</protein>
<keyword evidence="4 7" id="KW-0812">Transmembrane</keyword>
<dbReference type="Proteomes" id="UP000278006">
    <property type="component" value="Unassembled WGS sequence"/>
</dbReference>
<dbReference type="Gene3D" id="1.10.3720.10">
    <property type="entry name" value="MetI-like"/>
    <property type="match status" value="1"/>
</dbReference>
<feature type="transmembrane region" description="Helical" evidence="7">
    <location>
        <begin position="12"/>
        <end position="35"/>
    </location>
</feature>
<dbReference type="EMBL" id="RDQO01000002">
    <property type="protein sequence ID" value="RMX06511.1"/>
    <property type="molecule type" value="Genomic_DNA"/>
</dbReference>
<reference evidence="9 10" key="1">
    <citation type="submission" date="2018-10" db="EMBL/GenBank/DDBJ databases">
        <title>Draft genome of Cortibacter populi DSM10536.</title>
        <authorList>
            <person name="Bernier A.-M."/>
            <person name="Bernard K."/>
        </authorList>
    </citation>
    <scope>NUCLEOTIDE SEQUENCE [LARGE SCALE GENOMIC DNA]</scope>
    <source>
        <strain evidence="9 10">DSM 105136</strain>
    </source>
</reference>
<dbReference type="Pfam" id="PF00528">
    <property type="entry name" value="BPD_transp_1"/>
    <property type="match status" value="1"/>
</dbReference>
<feature type="transmembrane region" description="Helical" evidence="7">
    <location>
        <begin position="102"/>
        <end position="120"/>
    </location>
</feature>
<dbReference type="AlphaFoldDB" id="A0A3M6QUF6"/>
<evidence type="ECO:0000256" key="2">
    <source>
        <dbReference type="ARBA" id="ARBA00022448"/>
    </source>
</evidence>
<name>A0A3M6QUF6_9BURK</name>
<keyword evidence="10" id="KW-1185">Reference proteome</keyword>
<dbReference type="SUPFAM" id="SSF161098">
    <property type="entry name" value="MetI-like"/>
    <property type="match status" value="1"/>
</dbReference>
<dbReference type="GO" id="GO:0055085">
    <property type="term" value="P:transmembrane transport"/>
    <property type="evidence" value="ECO:0007669"/>
    <property type="project" value="InterPro"/>
</dbReference>
<organism evidence="9 10">
    <name type="scientific">Corticibacter populi</name>
    <dbReference type="NCBI Taxonomy" id="1550736"/>
    <lineage>
        <taxon>Bacteria</taxon>
        <taxon>Pseudomonadati</taxon>
        <taxon>Pseudomonadota</taxon>
        <taxon>Betaproteobacteria</taxon>
        <taxon>Burkholderiales</taxon>
        <taxon>Comamonadaceae</taxon>
        <taxon>Corticibacter</taxon>
    </lineage>
</organism>
<comment type="similarity">
    <text evidence="7">Belongs to the binding-protein-dependent transport system permease family.</text>
</comment>
<accession>A0A3M6QUF6</accession>
<comment type="caution">
    <text evidence="9">The sequence shown here is derived from an EMBL/GenBank/DDBJ whole genome shotgun (WGS) entry which is preliminary data.</text>
</comment>
<feature type="domain" description="ABC transmembrane type-1" evidence="8">
    <location>
        <begin position="63"/>
        <end position="238"/>
    </location>
</feature>
<proteinExistence type="inferred from homology"/>
<dbReference type="PROSITE" id="PS50928">
    <property type="entry name" value="ABC_TM1"/>
    <property type="match status" value="1"/>
</dbReference>
<keyword evidence="5 7" id="KW-1133">Transmembrane helix</keyword>
<evidence type="ECO:0000256" key="4">
    <source>
        <dbReference type="ARBA" id="ARBA00022692"/>
    </source>
</evidence>
<feature type="transmembrane region" description="Helical" evidence="7">
    <location>
        <begin position="127"/>
        <end position="146"/>
    </location>
</feature>
<evidence type="ECO:0000256" key="7">
    <source>
        <dbReference type="RuleBase" id="RU363032"/>
    </source>
</evidence>
<keyword evidence="2 7" id="KW-0813">Transport</keyword>
<sequence>MKWLEARLAPALWWSIASVAALLVLWQAVSGLGLVDARLLPSPLAIFAHLGEQLGERSFQFHIGQTLIRLLCGFAIALVIGVALGVVMALGGEAWLMPLVRLLAPIPKIAIYPALVLLLGFGHASKIGLVVADAVFPLILATFHGVRAVQPKLLWSAQAAGAGKIAQVLTVLLPSAWGSILTGCRIALVIACINVFLAEMISSTDGLGHLMIVAARSYQVVDMFVPLVLISLIGLALSRGIGFFRIG</sequence>
<dbReference type="OrthoDB" id="8138334at2"/>
<evidence type="ECO:0000256" key="1">
    <source>
        <dbReference type="ARBA" id="ARBA00004651"/>
    </source>
</evidence>
<evidence type="ECO:0000259" key="8">
    <source>
        <dbReference type="PROSITE" id="PS50928"/>
    </source>
</evidence>
<feature type="transmembrane region" description="Helical" evidence="7">
    <location>
        <begin position="218"/>
        <end position="237"/>
    </location>
</feature>
<evidence type="ECO:0000313" key="10">
    <source>
        <dbReference type="Proteomes" id="UP000278006"/>
    </source>
</evidence>
<dbReference type="CDD" id="cd06261">
    <property type="entry name" value="TM_PBP2"/>
    <property type="match status" value="1"/>
</dbReference>
<gene>
    <name evidence="9" type="ORF">D8I35_08275</name>
</gene>
<dbReference type="InterPro" id="IPR000515">
    <property type="entry name" value="MetI-like"/>
</dbReference>
<feature type="transmembrane region" description="Helical" evidence="7">
    <location>
        <begin position="176"/>
        <end position="197"/>
    </location>
</feature>
<keyword evidence="3" id="KW-1003">Cell membrane</keyword>
<dbReference type="GO" id="GO:0005886">
    <property type="term" value="C:plasma membrane"/>
    <property type="evidence" value="ECO:0007669"/>
    <property type="project" value="UniProtKB-SubCell"/>
</dbReference>
<evidence type="ECO:0000256" key="3">
    <source>
        <dbReference type="ARBA" id="ARBA00022475"/>
    </source>
</evidence>
<evidence type="ECO:0000256" key="6">
    <source>
        <dbReference type="ARBA" id="ARBA00023136"/>
    </source>
</evidence>
<dbReference type="PANTHER" id="PTHR30151:SF0">
    <property type="entry name" value="ABC TRANSPORTER PERMEASE PROTEIN MJ0413-RELATED"/>
    <property type="match status" value="1"/>
</dbReference>
<evidence type="ECO:0000256" key="5">
    <source>
        <dbReference type="ARBA" id="ARBA00022989"/>
    </source>
</evidence>